<evidence type="ECO:0000313" key="7">
    <source>
        <dbReference type="EMBL" id="KAJ8422491.1"/>
    </source>
</evidence>
<dbReference type="PANTHER" id="PTHR45649:SF30">
    <property type="entry name" value="AMINO-ACID PERMEASE BAT1"/>
    <property type="match status" value="1"/>
</dbReference>
<feature type="transmembrane region" description="Helical" evidence="6">
    <location>
        <begin position="21"/>
        <end position="39"/>
    </location>
</feature>
<keyword evidence="2" id="KW-0813">Transport</keyword>
<dbReference type="PANTHER" id="PTHR45649">
    <property type="entry name" value="AMINO-ACID PERMEASE BAT1"/>
    <property type="match status" value="1"/>
</dbReference>
<evidence type="ECO:0000256" key="2">
    <source>
        <dbReference type="ARBA" id="ARBA00022448"/>
    </source>
</evidence>
<name>A0A9Q1GNL2_9CARY</name>
<dbReference type="GO" id="GO:0015180">
    <property type="term" value="F:L-alanine transmembrane transporter activity"/>
    <property type="evidence" value="ECO:0007669"/>
    <property type="project" value="TreeGrafter"/>
</dbReference>
<keyword evidence="5 6" id="KW-0472">Membrane</keyword>
<dbReference type="GO" id="GO:0005313">
    <property type="term" value="F:L-glutamate transmembrane transporter activity"/>
    <property type="evidence" value="ECO:0007669"/>
    <property type="project" value="TreeGrafter"/>
</dbReference>
<dbReference type="GO" id="GO:0015189">
    <property type="term" value="F:L-lysine transmembrane transporter activity"/>
    <property type="evidence" value="ECO:0007669"/>
    <property type="project" value="TreeGrafter"/>
</dbReference>
<accession>A0A9Q1GNL2</accession>
<evidence type="ECO:0000313" key="8">
    <source>
        <dbReference type="Proteomes" id="UP001153076"/>
    </source>
</evidence>
<feature type="transmembrane region" description="Helical" evidence="6">
    <location>
        <begin position="131"/>
        <end position="152"/>
    </location>
</feature>
<keyword evidence="8" id="KW-1185">Reference proteome</keyword>
<dbReference type="OrthoDB" id="3257095at2759"/>
<evidence type="ECO:0000256" key="5">
    <source>
        <dbReference type="ARBA" id="ARBA00023136"/>
    </source>
</evidence>
<evidence type="ECO:0000256" key="4">
    <source>
        <dbReference type="ARBA" id="ARBA00022989"/>
    </source>
</evidence>
<dbReference type="EMBL" id="JAKOGI010002241">
    <property type="protein sequence ID" value="KAJ8422491.1"/>
    <property type="molecule type" value="Genomic_DNA"/>
</dbReference>
<comment type="subcellular location">
    <subcellularLocation>
        <location evidence="1">Membrane</location>
        <topology evidence="1">Multi-pass membrane protein</topology>
    </subcellularLocation>
</comment>
<feature type="transmembrane region" description="Helical" evidence="6">
    <location>
        <begin position="100"/>
        <end position="119"/>
    </location>
</feature>
<evidence type="ECO:0000256" key="6">
    <source>
        <dbReference type="SAM" id="Phobius"/>
    </source>
</evidence>
<dbReference type="GO" id="GO:0015185">
    <property type="term" value="F:gamma-aminobutyric acid transmembrane transporter activity"/>
    <property type="evidence" value="ECO:0007669"/>
    <property type="project" value="TreeGrafter"/>
</dbReference>
<comment type="caution">
    <text evidence="7">The sequence shown here is derived from an EMBL/GenBank/DDBJ whole genome shotgun (WGS) entry which is preliminary data.</text>
</comment>
<dbReference type="Proteomes" id="UP001153076">
    <property type="component" value="Unassembled WGS sequence"/>
</dbReference>
<keyword evidence="3 6" id="KW-0812">Transmembrane</keyword>
<organism evidence="7 8">
    <name type="scientific">Carnegiea gigantea</name>
    <dbReference type="NCBI Taxonomy" id="171969"/>
    <lineage>
        <taxon>Eukaryota</taxon>
        <taxon>Viridiplantae</taxon>
        <taxon>Streptophyta</taxon>
        <taxon>Embryophyta</taxon>
        <taxon>Tracheophyta</taxon>
        <taxon>Spermatophyta</taxon>
        <taxon>Magnoliopsida</taxon>
        <taxon>eudicotyledons</taxon>
        <taxon>Gunneridae</taxon>
        <taxon>Pentapetalae</taxon>
        <taxon>Caryophyllales</taxon>
        <taxon>Cactineae</taxon>
        <taxon>Cactaceae</taxon>
        <taxon>Cactoideae</taxon>
        <taxon>Echinocereeae</taxon>
        <taxon>Carnegiea</taxon>
    </lineage>
</organism>
<sequence>MKDCQHCVHKQQHKMRTRDQCLLTLVMPVFSSLATSTSSTVISRKFRASIPNLASCFRAQAYICNFDGVELCILALHNISADQSNDSVQQWAAGRRASCYCVWLLMAGAFSMFVGLSMAEICSSYLASVGLYYWSAMLAGPSWAPFASCCSLN</sequence>
<protein>
    <submittedName>
        <fullName evidence="7">Uncharacterized protein</fullName>
    </submittedName>
</protein>
<dbReference type="GO" id="GO:0016020">
    <property type="term" value="C:membrane"/>
    <property type="evidence" value="ECO:0007669"/>
    <property type="project" value="UniProtKB-SubCell"/>
</dbReference>
<reference evidence="7" key="1">
    <citation type="submission" date="2022-04" db="EMBL/GenBank/DDBJ databases">
        <title>Carnegiea gigantea Genome sequencing and assembly v2.</title>
        <authorList>
            <person name="Copetti D."/>
            <person name="Sanderson M.J."/>
            <person name="Burquez A."/>
            <person name="Wojciechowski M.F."/>
        </authorList>
    </citation>
    <scope>NUCLEOTIDE SEQUENCE</scope>
    <source>
        <strain evidence="7">SGP5-SGP5p</strain>
        <tissue evidence="7">Aerial part</tissue>
    </source>
</reference>
<evidence type="ECO:0000256" key="3">
    <source>
        <dbReference type="ARBA" id="ARBA00022692"/>
    </source>
</evidence>
<gene>
    <name evidence="7" type="ORF">Cgig2_000560</name>
</gene>
<proteinExistence type="predicted"/>
<dbReference type="AlphaFoldDB" id="A0A9Q1GNL2"/>
<keyword evidence="4 6" id="KW-1133">Transmembrane helix</keyword>
<evidence type="ECO:0000256" key="1">
    <source>
        <dbReference type="ARBA" id="ARBA00004141"/>
    </source>
</evidence>